<evidence type="ECO:0008006" key="4">
    <source>
        <dbReference type="Google" id="ProtNLM"/>
    </source>
</evidence>
<dbReference type="Proteomes" id="UP001321760">
    <property type="component" value="Unassembled WGS sequence"/>
</dbReference>
<feature type="compositionally biased region" description="Basic residues" evidence="1">
    <location>
        <begin position="451"/>
        <end position="460"/>
    </location>
</feature>
<protein>
    <recommendedName>
        <fullName evidence="4">Myb-like domain-containing protein</fullName>
    </recommendedName>
</protein>
<name>A0AAV9GG66_9PEZI</name>
<feature type="compositionally biased region" description="Low complexity" evidence="1">
    <location>
        <begin position="83"/>
        <end position="92"/>
    </location>
</feature>
<feature type="compositionally biased region" description="Low complexity" evidence="1">
    <location>
        <begin position="494"/>
        <end position="526"/>
    </location>
</feature>
<accession>A0AAV9GG66</accession>
<comment type="caution">
    <text evidence="2">The sequence shown here is derived from an EMBL/GenBank/DDBJ whole genome shotgun (WGS) entry which is preliminary data.</text>
</comment>
<sequence>MFITDSQPHVVGHHPWSATSDFSTLTPCLHNFPGPEHWDLGIYAQVQLEYRRLLAMPSGAGPNNEWTKSKPRSHSKKNRHQRQPPQSQQAQRLNSVVSDDTSRAFPWGDAGFGGNFLPLQAGTPPFDVNHFPEQSSPQPSFGPMLSTPTNPSHTISDADFVKLEAEAAALEAFHFLKSPGGAFEPSWQSPQITDMPMQNISDMPPPVPGTVSGGRPIPLPTFGSAFSTQGVNCMPTMDYHSPSNDNLNDFNSFSSSNATDMLGGTALVSSSDRLTYLPDGLPDMSSDSDTTMNGLPNVCADSNIQMSDLRIPPLGYHQPQILQSLSSWMPQDRSSLQPPTLPPSLTRNKPTPVPSPSASTDSIVGTYIKESREAELASVSTSSASLRTENIKAEVVVNVSGHAPPKKARTRLPDKPRSSVRPSAPPILRSNIAPVKPKTDRKASNEDSPRRLKTSQRHRERSPSPKPSAELPTTKRRHTKHSLRATPAVDYTLPSSSPESSQGSPLSTTPQPRTLPTPSLTPASSSSRKRTTSMKKEEPKSSKKQEKPIIPNPSSDEDDEHMDEDELEARGSFATRADADAFLVKSRESGMTYRDIRVKGGFTEAESTLRGRYRTLTKKREERVRRPEWSETDIRLLEEGVRKLARLPPSSTGYTRSSSSRILSERELPMAKVPWKQVAEYIVNNGGTYRFGNSTCRKRWDELRASQTAKSGRRGGGVGVE</sequence>
<reference evidence="2" key="1">
    <citation type="journal article" date="2023" name="Mol. Phylogenet. Evol.">
        <title>Genome-scale phylogeny and comparative genomics of the fungal order Sordariales.</title>
        <authorList>
            <person name="Hensen N."/>
            <person name="Bonometti L."/>
            <person name="Westerberg I."/>
            <person name="Brannstrom I.O."/>
            <person name="Guillou S."/>
            <person name="Cros-Aarteil S."/>
            <person name="Calhoun S."/>
            <person name="Haridas S."/>
            <person name="Kuo A."/>
            <person name="Mondo S."/>
            <person name="Pangilinan J."/>
            <person name="Riley R."/>
            <person name="LaButti K."/>
            <person name="Andreopoulos B."/>
            <person name="Lipzen A."/>
            <person name="Chen C."/>
            <person name="Yan M."/>
            <person name="Daum C."/>
            <person name="Ng V."/>
            <person name="Clum A."/>
            <person name="Steindorff A."/>
            <person name="Ohm R.A."/>
            <person name="Martin F."/>
            <person name="Silar P."/>
            <person name="Natvig D.O."/>
            <person name="Lalanne C."/>
            <person name="Gautier V."/>
            <person name="Ament-Velasquez S.L."/>
            <person name="Kruys A."/>
            <person name="Hutchinson M.I."/>
            <person name="Powell A.J."/>
            <person name="Barry K."/>
            <person name="Miller A.N."/>
            <person name="Grigoriev I.V."/>
            <person name="Debuchy R."/>
            <person name="Gladieux P."/>
            <person name="Hiltunen Thoren M."/>
            <person name="Johannesson H."/>
        </authorList>
    </citation>
    <scope>NUCLEOTIDE SEQUENCE</scope>
    <source>
        <strain evidence="2">PSN243</strain>
    </source>
</reference>
<feature type="compositionally biased region" description="Low complexity" evidence="1">
    <location>
        <begin position="334"/>
        <end position="346"/>
    </location>
</feature>
<reference evidence="2" key="2">
    <citation type="submission" date="2023-05" db="EMBL/GenBank/DDBJ databases">
        <authorList>
            <consortium name="Lawrence Berkeley National Laboratory"/>
            <person name="Steindorff A."/>
            <person name="Hensen N."/>
            <person name="Bonometti L."/>
            <person name="Westerberg I."/>
            <person name="Brannstrom I.O."/>
            <person name="Guillou S."/>
            <person name="Cros-Aarteil S."/>
            <person name="Calhoun S."/>
            <person name="Haridas S."/>
            <person name="Kuo A."/>
            <person name="Mondo S."/>
            <person name="Pangilinan J."/>
            <person name="Riley R."/>
            <person name="Labutti K."/>
            <person name="Andreopoulos B."/>
            <person name="Lipzen A."/>
            <person name="Chen C."/>
            <person name="Yanf M."/>
            <person name="Daum C."/>
            <person name="Ng V."/>
            <person name="Clum A."/>
            <person name="Ohm R."/>
            <person name="Martin F."/>
            <person name="Silar P."/>
            <person name="Natvig D."/>
            <person name="Lalanne C."/>
            <person name="Gautier V."/>
            <person name="Ament-Velasquez S.L."/>
            <person name="Kruys A."/>
            <person name="Hutchinson M.I."/>
            <person name="Powell A.J."/>
            <person name="Barry K."/>
            <person name="Miller A.N."/>
            <person name="Grigoriev I.V."/>
            <person name="Debuchy R."/>
            <person name="Gladieux P."/>
            <person name="Thoren M.H."/>
            <person name="Johannesson H."/>
        </authorList>
    </citation>
    <scope>NUCLEOTIDE SEQUENCE</scope>
    <source>
        <strain evidence="2">PSN243</strain>
    </source>
</reference>
<dbReference type="EMBL" id="MU865952">
    <property type="protein sequence ID" value="KAK4447138.1"/>
    <property type="molecule type" value="Genomic_DNA"/>
</dbReference>
<evidence type="ECO:0000313" key="3">
    <source>
        <dbReference type="Proteomes" id="UP001321760"/>
    </source>
</evidence>
<evidence type="ECO:0000256" key="1">
    <source>
        <dbReference type="SAM" id="MobiDB-lite"/>
    </source>
</evidence>
<organism evidence="2 3">
    <name type="scientific">Podospora aff. communis PSN243</name>
    <dbReference type="NCBI Taxonomy" id="3040156"/>
    <lineage>
        <taxon>Eukaryota</taxon>
        <taxon>Fungi</taxon>
        <taxon>Dikarya</taxon>
        <taxon>Ascomycota</taxon>
        <taxon>Pezizomycotina</taxon>
        <taxon>Sordariomycetes</taxon>
        <taxon>Sordariomycetidae</taxon>
        <taxon>Sordariales</taxon>
        <taxon>Podosporaceae</taxon>
        <taxon>Podospora</taxon>
    </lineage>
</organism>
<feature type="region of interest" description="Disordered" evidence="1">
    <location>
        <begin position="397"/>
        <end position="579"/>
    </location>
</feature>
<feature type="compositionally biased region" description="Basic and acidic residues" evidence="1">
    <location>
        <begin position="437"/>
        <end position="450"/>
    </location>
</feature>
<feature type="region of interest" description="Disordered" evidence="1">
    <location>
        <begin position="57"/>
        <end position="99"/>
    </location>
</feature>
<proteinExistence type="predicted"/>
<feature type="compositionally biased region" description="Basic and acidic residues" evidence="1">
    <location>
        <begin position="534"/>
        <end position="547"/>
    </location>
</feature>
<feature type="compositionally biased region" description="Acidic residues" evidence="1">
    <location>
        <begin position="555"/>
        <end position="567"/>
    </location>
</feature>
<feature type="compositionally biased region" description="Basic residues" evidence="1">
    <location>
        <begin position="474"/>
        <end position="483"/>
    </location>
</feature>
<keyword evidence="3" id="KW-1185">Reference proteome</keyword>
<feature type="compositionally biased region" description="Basic residues" evidence="1">
    <location>
        <begin position="69"/>
        <end position="82"/>
    </location>
</feature>
<gene>
    <name evidence="2" type="ORF">QBC34DRAFT_143514</name>
</gene>
<feature type="region of interest" description="Disordered" evidence="1">
    <location>
        <begin position="329"/>
        <end position="362"/>
    </location>
</feature>
<dbReference type="AlphaFoldDB" id="A0AAV9GG66"/>
<evidence type="ECO:0000313" key="2">
    <source>
        <dbReference type="EMBL" id="KAK4447138.1"/>
    </source>
</evidence>